<proteinExistence type="predicted"/>
<dbReference type="PANTHER" id="PTHR16861">
    <property type="entry name" value="GLYCOPROTEIN 38"/>
    <property type="match status" value="1"/>
</dbReference>
<comment type="caution">
    <text evidence="4">The sequence shown here is derived from an EMBL/GenBank/DDBJ whole genome shotgun (WGS) entry which is preliminary data.</text>
</comment>
<dbReference type="Proteomes" id="UP001227543">
    <property type="component" value="Unassembled WGS sequence"/>
</dbReference>
<feature type="domain" description="WSC" evidence="3">
    <location>
        <begin position="112"/>
        <end position="202"/>
    </location>
</feature>
<gene>
    <name evidence="4" type="ORF">CTAM01_02723</name>
</gene>
<feature type="non-terminal residue" evidence="4">
    <location>
        <position position="1"/>
    </location>
</feature>
<feature type="region of interest" description="Disordered" evidence="1">
    <location>
        <begin position="332"/>
        <end position="431"/>
    </location>
</feature>
<feature type="compositionally biased region" description="Basic and acidic residues" evidence="1">
    <location>
        <begin position="9"/>
        <end position="23"/>
    </location>
</feature>
<evidence type="ECO:0000256" key="1">
    <source>
        <dbReference type="SAM" id="MobiDB-lite"/>
    </source>
</evidence>
<dbReference type="PANTHER" id="PTHR16861:SF4">
    <property type="entry name" value="SH3 DOMAIN PROTEIN (AFU_ORTHOLOGUE AFUA_1G13610)"/>
    <property type="match status" value="1"/>
</dbReference>
<evidence type="ECO:0000256" key="2">
    <source>
        <dbReference type="SAM" id="Phobius"/>
    </source>
</evidence>
<accession>A0ABQ9RM79</accession>
<keyword evidence="2" id="KW-0812">Transmembrane</keyword>
<feature type="compositionally biased region" description="Polar residues" evidence="1">
    <location>
        <begin position="343"/>
        <end position="353"/>
    </location>
</feature>
<dbReference type="InterPro" id="IPR002889">
    <property type="entry name" value="WSC_carb-bd"/>
</dbReference>
<feature type="compositionally biased region" description="Basic and acidic residues" evidence="1">
    <location>
        <begin position="333"/>
        <end position="342"/>
    </location>
</feature>
<keyword evidence="2" id="KW-0472">Membrane</keyword>
<keyword evidence="5" id="KW-1185">Reference proteome</keyword>
<evidence type="ECO:0000313" key="5">
    <source>
        <dbReference type="Proteomes" id="UP001227543"/>
    </source>
</evidence>
<keyword evidence="2" id="KW-1133">Transmembrane helix</keyword>
<evidence type="ECO:0000259" key="3">
    <source>
        <dbReference type="PROSITE" id="PS51212"/>
    </source>
</evidence>
<dbReference type="PROSITE" id="PS51212">
    <property type="entry name" value="WSC"/>
    <property type="match status" value="1"/>
</dbReference>
<dbReference type="Pfam" id="PF01822">
    <property type="entry name" value="WSC"/>
    <property type="match status" value="1"/>
</dbReference>
<dbReference type="SMART" id="SM00321">
    <property type="entry name" value="WSC"/>
    <property type="match status" value="1"/>
</dbReference>
<feature type="compositionally biased region" description="Low complexity" evidence="1">
    <location>
        <begin position="207"/>
        <end position="254"/>
    </location>
</feature>
<dbReference type="EMBL" id="MLFU01000006">
    <property type="protein sequence ID" value="KAK1507611.1"/>
    <property type="molecule type" value="Genomic_DNA"/>
</dbReference>
<feature type="transmembrane region" description="Helical" evidence="2">
    <location>
        <begin position="300"/>
        <end position="324"/>
    </location>
</feature>
<feature type="region of interest" description="Disordered" evidence="1">
    <location>
        <begin position="1"/>
        <end position="40"/>
    </location>
</feature>
<evidence type="ECO:0000313" key="4">
    <source>
        <dbReference type="EMBL" id="KAK1507611.1"/>
    </source>
</evidence>
<feature type="compositionally biased region" description="Low complexity" evidence="1">
    <location>
        <begin position="270"/>
        <end position="282"/>
    </location>
</feature>
<reference evidence="4 5" key="1">
    <citation type="submission" date="2016-10" db="EMBL/GenBank/DDBJ databases">
        <title>The genome sequence of Colletotrichum fioriniae PJ7.</title>
        <authorList>
            <person name="Baroncelli R."/>
        </authorList>
    </citation>
    <scope>NUCLEOTIDE SEQUENCE [LARGE SCALE GENOMIC DNA]</scope>
    <source>
        <strain evidence="4 5">Tom-12</strain>
    </source>
</reference>
<protein>
    <recommendedName>
        <fullName evidence="3">WSC domain-containing protein</fullName>
    </recommendedName>
</protein>
<feature type="region of interest" description="Disordered" evidence="1">
    <location>
        <begin position="207"/>
        <end position="296"/>
    </location>
</feature>
<feature type="compositionally biased region" description="Basic and acidic residues" evidence="1">
    <location>
        <begin position="365"/>
        <end position="389"/>
    </location>
</feature>
<name>A0ABQ9RM79_9PEZI</name>
<dbReference type="RefSeq" id="XP_060386564.1">
    <property type="nucleotide sequence ID" value="XM_060518761.1"/>
</dbReference>
<organism evidence="4 5">
    <name type="scientific">Colletotrichum tamarilloi</name>
    <dbReference type="NCBI Taxonomy" id="1209934"/>
    <lineage>
        <taxon>Eukaryota</taxon>
        <taxon>Fungi</taxon>
        <taxon>Dikarya</taxon>
        <taxon>Ascomycota</taxon>
        <taxon>Pezizomycotina</taxon>
        <taxon>Sordariomycetes</taxon>
        <taxon>Hypocreomycetidae</taxon>
        <taxon>Glomerellales</taxon>
        <taxon>Glomerellaceae</taxon>
        <taxon>Colletotrichum</taxon>
        <taxon>Colletotrichum acutatum species complex</taxon>
    </lineage>
</organism>
<sequence length="431" mass="46270">PFNLSSRRPPTDPDVRCQPRERLTPTSVSPESREAQPLVTSSFCEPKITSSPSISNVYTDRKSLSTIVYRDGSIMTFTQRTTRCLGIFALALSSWATMAQAAPEPEILMPRQLTQNLCSNTNTASMSANLSTWQTNGLCTDFCRDKNYAFAIVQWQSCWCSDVAPAASSEAEVSDKCNDICPGYDIEHCGSRPNYYGYLTLAKTPTSTAGSGGDSSSSSKAAASTTTQNTVTPDPETTTTSTTSTSSSSKPRSTVQTVTADGTVRTIFVTPTATGTEGATGASELTPGSQSSSNGPSTGAVVGIVVGVIAAVVAIAGLGLFLFFRRRRQQQNENDKYDEPSHRGSSAGMTGSPRNPEMVVTVDGGRWDPDASSDHRRSRLLAHDPRLDPLPRGLYVHNKSAESINTLRDDQDYSRKVHQPVLRATNPDPDT</sequence>
<feature type="compositionally biased region" description="Polar residues" evidence="1">
    <location>
        <begin position="286"/>
        <end position="296"/>
    </location>
</feature>
<dbReference type="GeneID" id="85402999"/>